<proteinExistence type="predicted"/>
<dbReference type="SUPFAM" id="SSF57850">
    <property type="entry name" value="RING/U-box"/>
    <property type="match status" value="1"/>
</dbReference>
<organism evidence="1 2">
    <name type="scientific">Canariomyces notabilis</name>
    <dbReference type="NCBI Taxonomy" id="2074819"/>
    <lineage>
        <taxon>Eukaryota</taxon>
        <taxon>Fungi</taxon>
        <taxon>Dikarya</taxon>
        <taxon>Ascomycota</taxon>
        <taxon>Pezizomycotina</taxon>
        <taxon>Sordariomycetes</taxon>
        <taxon>Sordariomycetidae</taxon>
        <taxon>Sordariales</taxon>
        <taxon>Chaetomiaceae</taxon>
        <taxon>Canariomyces</taxon>
    </lineage>
</organism>
<dbReference type="RefSeq" id="XP_064669428.1">
    <property type="nucleotide sequence ID" value="XM_064815292.1"/>
</dbReference>
<gene>
    <name evidence="1" type="ORF">N656DRAFT_779991</name>
</gene>
<reference evidence="1" key="2">
    <citation type="submission" date="2023-05" db="EMBL/GenBank/DDBJ databases">
        <authorList>
            <consortium name="Lawrence Berkeley National Laboratory"/>
            <person name="Steindorff A."/>
            <person name="Hensen N."/>
            <person name="Bonometti L."/>
            <person name="Westerberg I."/>
            <person name="Brannstrom I.O."/>
            <person name="Guillou S."/>
            <person name="Cros-Aarteil S."/>
            <person name="Calhoun S."/>
            <person name="Haridas S."/>
            <person name="Kuo A."/>
            <person name="Mondo S."/>
            <person name="Pangilinan J."/>
            <person name="Riley R."/>
            <person name="Labutti K."/>
            <person name="Andreopoulos B."/>
            <person name="Lipzen A."/>
            <person name="Chen C."/>
            <person name="Yanf M."/>
            <person name="Daum C."/>
            <person name="Ng V."/>
            <person name="Clum A."/>
            <person name="Ohm R."/>
            <person name="Martin F."/>
            <person name="Silar P."/>
            <person name="Natvig D."/>
            <person name="Lalanne C."/>
            <person name="Gautier V."/>
            <person name="Ament-Velasquez S.L."/>
            <person name="Kruys A."/>
            <person name="Hutchinson M.I."/>
            <person name="Powell A.J."/>
            <person name="Barry K."/>
            <person name="Miller A.N."/>
            <person name="Grigoriev I.V."/>
            <person name="Debuchy R."/>
            <person name="Gladieux P."/>
            <person name="Thoren M.H."/>
            <person name="Johannesson H."/>
        </authorList>
    </citation>
    <scope>NUCLEOTIDE SEQUENCE</scope>
    <source>
        <strain evidence="1">CBS 508.74</strain>
    </source>
</reference>
<keyword evidence="2" id="KW-1185">Reference proteome</keyword>
<sequence length="81" mass="8694">MEQTLECAICGERFNHGVTAVCRNGHHWCRRCLGDAAQAATRNITDASCMPPRCCGDAVLPTNGARDHRALRQLSAGVLAS</sequence>
<dbReference type="Gene3D" id="3.30.40.10">
    <property type="entry name" value="Zinc/RING finger domain, C3HC4 (zinc finger)"/>
    <property type="match status" value="1"/>
</dbReference>
<evidence type="ECO:0000313" key="2">
    <source>
        <dbReference type="Proteomes" id="UP001302812"/>
    </source>
</evidence>
<dbReference type="AlphaFoldDB" id="A0AAN6TCK9"/>
<name>A0AAN6TCK9_9PEZI</name>
<dbReference type="GeneID" id="89939417"/>
<dbReference type="InterPro" id="IPR013083">
    <property type="entry name" value="Znf_RING/FYVE/PHD"/>
</dbReference>
<accession>A0AAN6TCK9</accession>
<reference evidence="1" key="1">
    <citation type="journal article" date="2023" name="Mol. Phylogenet. Evol.">
        <title>Genome-scale phylogeny and comparative genomics of the fungal order Sordariales.</title>
        <authorList>
            <person name="Hensen N."/>
            <person name="Bonometti L."/>
            <person name="Westerberg I."/>
            <person name="Brannstrom I.O."/>
            <person name="Guillou S."/>
            <person name="Cros-Aarteil S."/>
            <person name="Calhoun S."/>
            <person name="Haridas S."/>
            <person name="Kuo A."/>
            <person name="Mondo S."/>
            <person name="Pangilinan J."/>
            <person name="Riley R."/>
            <person name="LaButti K."/>
            <person name="Andreopoulos B."/>
            <person name="Lipzen A."/>
            <person name="Chen C."/>
            <person name="Yan M."/>
            <person name="Daum C."/>
            <person name="Ng V."/>
            <person name="Clum A."/>
            <person name="Steindorff A."/>
            <person name="Ohm R.A."/>
            <person name="Martin F."/>
            <person name="Silar P."/>
            <person name="Natvig D.O."/>
            <person name="Lalanne C."/>
            <person name="Gautier V."/>
            <person name="Ament-Velasquez S.L."/>
            <person name="Kruys A."/>
            <person name="Hutchinson M.I."/>
            <person name="Powell A.J."/>
            <person name="Barry K."/>
            <person name="Miller A.N."/>
            <person name="Grigoriev I.V."/>
            <person name="Debuchy R."/>
            <person name="Gladieux P."/>
            <person name="Hiltunen Thoren M."/>
            <person name="Johannesson H."/>
        </authorList>
    </citation>
    <scope>NUCLEOTIDE SEQUENCE</scope>
    <source>
        <strain evidence="1">CBS 508.74</strain>
    </source>
</reference>
<protein>
    <submittedName>
        <fullName evidence="1">Uncharacterized protein</fullName>
    </submittedName>
</protein>
<dbReference type="Proteomes" id="UP001302812">
    <property type="component" value="Unassembled WGS sequence"/>
</dbReference>
<evidence type="ECO:0000313" key="1">
    <source>
        <dbReference type="EMBL" id="KAK4111858.1"/>
    </source>
</evidence>
<dbReference type="EMBL" id="MU853344">
    <property type="protein sequence ID" value="KAK4111858.1"/>
    <property type="molecule type" value="Genomic_DNA"/>
</dbReference>
<comment type="caution">
    <text evidence="1">The sequence shown here is derived from an EMBL/GenBank/DDBJ whole genome shotgun (WGS) entry which is preliminary data.</text>
</comment>